<name>A0ACC0B0G6_CATRO</name>
<evidence type="ECO:0000313" key="2">
    <source>
        <dbReference type="Proteomes" id="UP001060085"/>
    </source>
</evidence>
<proteinExistence type="predicted"/>
<organism evidence="1 2">
    <name type="scientific">Catharanthus roseus</name>
    <name type="common">Madagascar periwinkle</name>
    <name type="synonym">Vinca rosea</name>
    <dbReference type="NCBI Taxonomy" id="4058"/>
    <lineage>
        <taxon>Eukaryota</taxon>
        <taxon>Viridiplantae</taxon>
        <taxon>Streptophyta</taxon>
        <taxon>Embryophyta</taxon>
        <taxon>Tracheophyta</taxon>
        <taxon>Spermatophyta</taxon>
        <taxon>Magnoliopsida</taxon>
        <taxon>eudicotyledons</taxon>
        <taxon>Gunneridae</taxon>
        <taxon>Pentapetalae</taxon>
        <taxon>asterids</taxon>
        <taxon>lamiids</taxon>
        <taxon>Gentianales</taxon>
        <taxon>Apocynaceae</taxon>
        <taxon>Rauvolfioideae</taxon>
        <taxon>Vinceae</taxon>
        <taxon>Catharanthinae</taxon>
        <taxon>Catharanthus</taxon>
    </lineage>
</organism>
<dbReference type="Proteomes" id="UP001060085">
    <property type="component" value="Linkage Group LG04"/>
</dbReference>
<reference evidence="2" key="1">
    <citation type="journal article" date="2023" name="Nat. Plants">
        <title>Single-cell RNA sequencing provides a high-resolution roadmap for understanding the multicellular compartmentation of specialized metabolism.</title>
        <authorList>
            <person name="Sun S."/>
            <person name="Shen X."/>
            <person name="Li Y."/>
            <person name="Li Y."/>
            <person name="Wang S."/>
            <person name="Li R."/>
            <person name="Zhang H."/>
            <person name="Shen G."/>
            <person name="Guo B."/>
            <person name="Wei J."/>
            <person name="Xu J."/>
            <person name="St-Pierre B."/>
            <person name="Chen S."/>
            <person name="Sun C."/>
        </authorList>
    </citation>
    <scope>NUCLEOTIDE SEQUENCE [LARGE SCALE GENOMIC DNA]</scope>
</reference>
<protein>
    <submittedName>
        <fullName evidence="1">Uncharacterized protein</fullName>
    </submittedName>
</protein>
<gene>
    <name evidence="1" type="ORF">M9H77_16262</name>
</gene>
<accession>A0ACC0B0G6</accession>
<dbReference type="EMBL" id="CM044704">
    <property type="protein sequence ID" value="KAI5666409.1"/>
    <property type="molecule type" value="Genomic_DNA"/>
</dbReference>
<evidence type="ECO:0000313" key="1">
    <source>
        <dbReference type="EMBL" id="KAI5666409.1"/>
    </source>
</evidence>
<sequence length="109" mass="11667">MFVHVGFARGAATLAYLYWGLGHASRVDAKELSGLDIPVFSYVCTSSETGSEVVQTVHLELILFVLRSTAGQQITGVHGQECVHRGIVTGGTVSSAYVYMDQCPCSTII</sequence>
<keyword evidence="2" id="KW-1185">Reference proteome</keyword>
<comment type="caution">
    <text evidence="1">The sequence shown here is derived from an EMBL/GenBank/DDBJ whole genome shotgun (WGS) entry which is preliminary data.</text>
</comment>